<evidence type="ECO:0000313" key="3">
    <source>
        <dbReference type="Proteomes" id="UP001335737"/>
    </source>
</evidence>
<gene>
    <name evidence="2" type="ORF">QGM71_16465</name>
</gene>
<evidence type="ECO:0000256" key="1">
    <source>
        <dbReference type="SAM" id="Phobius"/>
    </source>
</evidence>
<dbReference type="RefSeq" id="WP_327608638.1">
    <property type="nucleotide sequence ID" value="NZ_JARZFX010000010.1"/>
</dbReference>
<feature type="transmembrane region" description="Helical" evidence="1">
    <location>
        <begin position="25"/>
        <end position="47"/>
    </location>
</feature>
<keyword evidence="1" id="KW-0812">Transmembrane</keyword>
<feature type="transmembrane region" description="Helical" evidence="1">
    <location>
        <begin position="136"/>
        <end position="155"/>
    </location>
</feature>
<dbReference type="Pfam" id="PF06691">
    <property type="entry name" value="DUF1189"/>
    <property type="match status" value="1"/>
</dbReference>
<keyword evidence="1" id="KW-0472">Membrane</keyword>
<dbReference type="InterPro" id="IPR009574">
    <property type="entry name" value="DUF1189"/>
</dbReference>
<feature type="transmembrane region" description="Helical" evidence="1">
    <location>
        <begin position="67"/>
        <end position="95"/>
    </location>
</feature>
<dbReference type="EMBL" id="JARZFX010000010">
    <property type="protein sequence ID" value="MEC5425080.1"/>
    <property type="molecule type" value="Genomic_DNA"/>
</dbReference>
<name>A0ABU6KIN9_9BACI</name>
<dbReference type="Proteomes" id="UP001335737">
    <property type="component" value="Unassembled WGS sequence"/>
</dbReference>
<protein>
    <submittedName>
        <fullName evidence="2">DUF1189 family protein</fullName>
    </submittedName>
</protein>
<feature type="transmembrane region" description="Helical" evidence="1">
    <location>
        <begin position="107"/>
        <end position="130"/>
    </location>
</feature>
<sequence>MIFLQAFVNSIKLPNKKAIFKLNRVGMDIAVIYMFILLVLVSIPSLIEQLTTMDGQSAELNLFFQSIYFFIFYFLPLVLIVFLLLSLIAYIGSGIAHLMRRKLRYSILWKMSAFTTTVPVILYTLLALIFPLSNTWLWLFFMYSIVFLILIISVYPKRRVRS</sequence>
<organism evidence="2 3">
    <name type="scientific">Virgibacillus tibetensis</name>
    <dbReference type="NCBI Taxonomy" id="3042313"/>
    <lineage>
        <taxon>Bacteria</taxon>
        <taxon>Bacillati</taxon>
        <taxon>Bacillota</taxon>
        <taxon>Bacilli</taxon>
        <taxon>Bacillales</taxon>
        <taxon>Bacillaceae</taxon>
        <taxon>Virgibacillus</taxon>
    </lineage>
</organism>
<accession>A0ABU6KIN9</accession>
<keyword evidence="1" id="KW-1133">Transmembrane helix</keyword>
<keyword evidence="3" id="KW-1185">Reference proteome</keyword>
<proteinExistence type="predicted"/>
<evidence type="ECO:0000313" key="2">
    <source>
        <dbReference type="EMBL" id="MEC5425080.1"/>
    </source>
</evidence>
<reference evidence="2 3" key="1">
    <citation type="journal article" date="2024" name="Int. J. Syst. Evol. Microbiol.">
        <title>Virgibacillus tibetensis sp. nov., isolated from salt lake on the Tibetan Plateau of China.</title>
        <authorList>
            <person name="Phurbu D."/>
            <person name="Liu Z.-X."/>
            <person name="Wang R."/>
            <person name="Zheng Y.-Y."/>
            <person name="Liu H.-C."/>
            <person name="Zhou Y.-G."/>
            <person name="Yu Y.-J."/>
            <person name="Li A.-H."/>
        </authorList>
    </citation>
    <scope>NUCLEOTIDE SEQUENCE [LARGE SCALE GENOMIC DNA]</scope>
    <source>
        <strain evidence="2 3">C22-A2</strain>
    </source>
</reference>
<comment type="caution">
    <text evidence="2">The sequence shown here is derived from an EMBL/GenBank/DDBJ whole genome shotgun (WGS) entry which is preliminary data.</text>
</comment>